<reference evidence="3 4" key="1">
    <citation type="submission" date="2018-08" db="EMBL/GenBank/DDBJ databases">
        <title>Acidipila sp. 4G-K13, an acidobacterium isolated from forest soil.</title>
        <authorList>
            <person name="Gao Z.-H."/>
            <person name="Qiu L.-H."/>
        </authorList>
    </citation>
    <scope>NUCLEOTIDE SEQUENCE [LARGE SCALE GENOMIC DNA]</scope>
    <source>
        <strain evidence="3 4">4G-K13</strain>
    </source>
</reference>
<dbReference type="SMART" id="SM00736">
    <property type="entry name" value="CADG"/>
    <property type="match status" value="3"/>
</dbReference>
<dbReference type="CDD" id="cd05819">
    <property type="entry name" value="NHL"/>
    <property type="match status" value="1"/>
</dbReference>
<name>A0A372IQC3_9BACT</name>
<dbReference type="GO" id="GO:0008270">
    <property type="term" value="F:zinc ion binding"/>
    <property type="evidence" value="ECO:0007669"/>
    <property type="project" value="UniProtKB-KW"/>
</dbReference>
<dbReference type="Pfam" id="PF16640">
    <property type="entry name" value="Big_3_5"/>
    <property type="match status" value="2"/>
</dbReference>
<dbReference type="InterPro" id="IPR013783">
    <property type="entry name" value="Ig-like_fold"/>
</dbReference>
<dbReference type="InterPro" id="IPR032109">
    <property type="entry name" value="Big_3_5"/>
</dbReference>
<dbReference type="Gene3D" id="3.30.160.710">
    <property type="match status" value="1"/>
</dbReference>
<dbReference type="InterPro" id="IPR059226">
    <property type="entry name" value="Choice_anch_Q_dom"/>
</dbReference>
<dbReference type="InterPro" id="IPR011042">
    <property type="entry name" value="6-blade_b-propeller_TolB-like"/>
</dbReference>
<evidence type="ECO:0000313" key="4">
    <source>
        <dbReference type="Proteomes" id="UP000264702"/>
    </source>
</evidence>
<evidence type="ECO:0000259" key="2">
    <source>
        <dbReference type="SMART" id="SM00736"/>
    </source>
</evidence>
<dbReference type="InterPro" id="IPR050952">
    <property type="entry name" value="TRIM-NHL_E3_ligases"/>
</dbReference>
<dbReference type="NCBIfam" id="NF041518">
    <property type="entry name" value="choice_anch_Q"/>
    <property type="match status" value="1"/>
</dbReference>
<feature type="domain" description="Dystroglycan-type cadherin-like" evidence="2">
    <location>
        <begin position="860"/>
        <end position="954"/>
    </location>
</feature>
<sequence>MELLMLIRRCLSLPALSLSAVLSFRANRNSNSRSDRAYRWPAAAALLLVLACCLQPAMAQTPAPRVTFLPGTQSTAATGFFDPEGVAVDSSGNLYITDSDGYAPPSYLYKETLSGGTYTRTVIASGFTDAWGVAVDSSGNVYVTDYGDDGGSVSAVYKETLSGGSYTQTTIASGFKDADGVAIDSSGNLYIADFGCPSCTPATTGGLYKETLSGGSYTQSTIASGLDVSGVALDSSGNLYITVWTGFESSGALYKETLSGGSYTQSTIATNFITPESVVVEPSGNLYVTDDNMISGSGAAVYKETLSGGSYTQSTLISNLYSPEALVLDESGNLYVAAITSANSGVPTAGAVYKEDYADPPSLSFASTNVGSTSSTQTVTVNNIGNAALEFEIPGSGNNPNISTGFTLASGSGNECPLVTSASSTAGVLNSGASCTLPVAFAPEATGSYSSSTLVLTDNSGNQTSPYATQTINLSGTGTGTDKASSFTVTGSSPVIAGTASSITVRAYDSVGNLDAAYRGTVHFTSSDTGSGVTVPADYTFTSGDNGQHTFTNGVTLVTTGSQTVTATDTSTATVTGSAVITVDAGTVTRLGVSAPSSATVGTPFSITVFAYDAYGNFASGYSGTVHFTSTDGAASLPANSTLTNGEGTFTVTFNTAGSQTIMATDTSNASIRGTSGAITLGQAPAITSAAGNTFTVGTAGSFTVTASGSPAPTFSESGALPSGITLTSSGVLSGTPAAGTGGIYGIIITASNGIGSNAVQSFTLTVDQSPTITSAGTTTFTAGTPGAFVVTATGNPRASLIESGALPSGVTFIDNGNGTATLSGMPAAGTGGNYPITITANNGISPNGTQSFMLSVDQASAITSANNTTFAVGTPGSFTVTTSANPRASLSESGALPSGVTFIDNGNGTATLSGMPAAGAGGIYAITITASNGIGPNAAQSFTLTVGQAPAITSPVSTTFTTGVPGAFTIAATGYPTAVLSESGALPGGVTFTSNANGTATLAGTPAAGSANTYPLTVMASNGVNPTATQSFTLTVLPPPGFVVTTATDDATGTASNCTPGGSDCSLRDALAASATVGGQITFSPTVFAAGNTAAANTITLTNGTLNIPSNTTITGATSGSGATLANLVTISGGGSSSNFSIFAVNSGVTGAGISNLTIANGHVDSQGGAISNLGSLAVSDCTFSGNYAAGGAGSGNGGGAVYTLGTLTVAGSTFSGNSSAPGGAISVGAGAVTIDSSTFTGNTVLGGYAGGAMFLNAGTIVTITNSTLSGNSAGAGEAGGIFNYGTLVAVNSIFSGNTGGDCSAGGSSACPTNGSNGNIVGGAVDLAPPGNYGGPTETMIPLPGSPAICGGAVTADTTDQRGYSRSTGSCYDVGAVQTQYSIAFVQQPSAVVQSAVMTPAVTVTVLDHGNGIPGAAVNLTLSGPGSLGGTLSQATDPAGTATFANLNVSAPGTDDTLTASSGGTLTVKSDTFNVNSAVTQLAFSTVPVATLTAGGNAGTSVTVQEEGASGATVTTASGTITLTVTGPGSYSKSYTETAVNGTAIFNLSGAALTAAGSYSYTASIAGSPSVAAATASETVSASSVASVGVVSGSNQNAVIGAAFALPLKVKVEDQYGNPVSGAAVAFAAPSSGASALLSAAAATVTDGTTSVTATANGKASTTAYTVTASESGATSASFTLTNTQDATALTVTPSPSAPVYGQPVTITSSISPGTVAGSTPTGMVQFYDGATALMPTSNVATASASYTVSVATVGSHPYKAQYLGDNNFLASALTSATAALVVSKASSTLQGPATGPGFVYGAGGTISVTVSGQYTGAGVAQPSGSVSYAIDGGTAQTASISGGKAVLTIPAAEAVSGHTVMVNYSGDGNYNAAAQIQIGFTVTGAALTISANNATRVYGVANPPFTGAVTGEQNGDTFVESFTTAAALSSPVGDYAIVPSVTGANLSDYTQSIVDGTLTVTQAGTVTNLGVSSATITPGQSETLTATVSSKTTGTPGGTVSFYDGTALLSTVSLSGGAASYSTATLAPGVIHTITAAYSGDSNFTASSSTASATVTVASLDFTMTVAGPSSKTVVPGSEITYQVTVTPDYGSYAGTVNFQISGLPPGATATFSPSSIPASGGPQTVTVTIQTARTTALDRPPVRPGSRPMQGGGVALAALGLLGLGGLRRRRRALKRFLCVAVLVAGAAATTLSLSGCGSTGFFAQAEQNYSITVTATAGSLQHSATVMLNVQ</sequence>
<dbReference type="GO" id="GO:0016020">
    <property type="term" value="C:membrane"/>
    <property type="evidence" value="ECO:0007669"/>
    <property type="project" value="InterPro"/>
</dbReference>
<feature type="transmembrane region" description="Helical" evidence="1">
    <location>
        <begin position="2152"/>
        <end position="2170"/>
    </location>
</feature>
<keyword evidence="1" id="KW-0472">Membrane</keyword>
<dbReference type="PANTHER" id="PTHR24104:SF25">
    <property type="entry name" value="PROTEIN LIN-41"/>
    <property type="match status" value="1"/>
</dbReference>
<dbReference type="Pfam" id="PF18676">
    <property type="entry name" value="MBG_2"/>
    <property type="match status" value="1"/>
</dbReference>
<dbReference type="SUPFAM" id="SSF49373">
    <property type="entry name" value="Invasin/intimin cell-adhesion fragments"/>
    <property type="match status" value="1"/>
</dbReference>
<comment type="caution">
    <text evidence="3">The sequence shown here is derived from an EMBL/GenBank/DDBJ whole genome shotgun (WGS) entry which is preliminary data.</text>
</comment>
<keyword evidence="1" id="KW-1133">Transmembrane helix</keyword>
<dbReference type="SUPFAM" id="SSF51126">
    <property type="entry name" value="Pectin lyase-like"/>
    <property type="match status" value="1"/>
</dbReference>
<dbReference type="InterPro" id="IPR011050">
    <property type="entry name" value="Pectin_lyase_fold/virulence"/>
</dbReference>
<dbReference type="GO" id="GO:0005509">
    <property type="term" value="F:calcium ion binding"/>
    <property type="evidence" value="ECO:0007669"/>
    <property type="project" value="InterPro"/>
</dbReference>
<dbReference type="Pfam" id="PF05345">
    <property type="entry name" value="He_PIG"/>
    <property type="match status" value="4"/>
</dbReference>
<feature type="domain" description="Dystroglycan-type cadherin-like" evidence="2">
    <location>
        <begin position="956"/>
        <end position="1044"/>
    </location>
</feature>
<dbReference type="Gene3D" id="2.120.10.30">
    <property type="entry name" value="TolB, C-terminal domain"/>
    <property type="match status" value="1"/>
</dbReference>
<dbReference type="InterPro" id="IPR006644">
    <property type="entry name" value="Cadg"/>
</dbReference>
<dbReference type="Proteomes" id="UP000264702">
    <property type="component" value="Unassembled WGS sequence"/>
</dbReference>
<dbReference type="InterPro" id="IPR041286">
    <property type="entry name" value="MBG_2"/>
</dbReference>
<gene>
    <name evidence="3" type="ORF">D0Y96_10685</name>
</gene>
<protein>
    <recommendedName>
        <fullName evidence="2">Dystroglycan-type cadherin-like domain-containing protein</fullName>
    </recommendedName>
</protein>
<keyword evidence="4" id="KW-1185">Reference proteome</keyword>
<organism evidence="3 4">
    <name type="scientific">Paracidobacterium acidisoli</name>
    <dbReference type="NCBI Taxonomy" id="2303751"/>
    <lineage>
        <taxon>Bacteria</taxon>
        <taxon>Pseudomonadati</taxon>
        <taxon>Acidobacteriota</taxon>
        <taxon>Terriglobia</taxon>
        <taxon>Terriglobales</taxon>
        <taxon>Acidobacteriaceae</taxon>
        <taxon>Paracidobacterium</taxon>
    </lineage>
</organism>
<accession>A0A372IQC3</accession>
<feature type="transmembrane region" description="Helical" evidence="1">
    <location>
        <begin position="2182"/>
        <end position="2207"/>
    </location>
</feature>
<dbReference type="SUPFAM" id="SSF63825">
    <property type="entry name" value="YWTD domain"/>
    <property type="match status" value="1"/>
</dbReference>
<dbReference type="EMBL" id="QVQT01000003">
    <property type="protein sequence ID" value="RFU17147.1"/>
    <property type="molecule type" value="Genomic_DNA"/>
</dbReference>
<evidence type="ECO:0000313" key="3">
    <source>
        <dbReference type="EMBL" id="RFU17147.1"/>
    </source>
</evidence>
<keyword evidence="1" id="KW-0812">Transmembrane</keyword>
<dbReference type="Gene3D" id="2.60.40.10">
    <property type="entry name" value="Immunoglobulins"/>
    <property type="match status" value="9"/>
</dbReference>
<dbReference type="Gene3D" id="2.40.10.500">
    <property type="match status" value="1"/>
</dbReference>
<dbReference type="InterPro" id="IPR015919">
    <property type="entry name" value="Cadherin-like_sf"/>
</dbReference>
<feature type="domain" description="Dystroglycan-type cadherin-like" evidence="2">
    <location>
        <begin position="686"/>
        <end position="774"/>
    </location>
</feature>
<evidence type="ECO:0000256" key="1">
    <source>
        <dbReference type="SAM" id="Phobius"/>
    </source>
</evidence>
<dbReference type="SUPFAM" id="SSF49313">
    <property type="entry name" value="Cadherin-like"/>
    <property type="match status" value="4"/>
</dbReference>
<proteinExistence type="predicted"/>
<dbReference type="InterPro" id="IPR008964">
    <property type="entry name" value="Invasin/intimin_cell_adhesion"/>
</dbReference>
<dbReference type="PANTHER" id="PTHR24104">
    <property type="entry name" value="E3 UBIQUITIN-PROTEIN LIGASE NHLRC1-RELATED"/>
    <property type="match status" value="1"/>
</dbReference>